<evidence type="ECO:0000256" key="4">
    <source>
        <dbReference type="ARBA" id="ARBA00023125"/>
    </source>
</evidence>
<evidence type="ECO:0000256" key="8">
    <source>
        <dbReference type="ARBA" id="ARBA00061396"/>
    </source>
</evidence>
<feature type="compositionally biased region" description="Polar residues" evidence="9">
    <location>
        <begin position="121"/>
        <end position="141"/>
    </location>
</feature>
<dbReference type="OrthoDB" id="4365136at2759"/>
<feature type="region of interest" description="Disordered" evidence="9">
    <location>
        <begin position="1"/>
        <end position="29"/>
    </location>
</feature>
<evidence type="ECO:0000259" key="10">
    <source>
        <dbReference type="PROSITE" id="PS50048"/>
    </source>
</evidence>
<gene>
    <name evidence="11" type="ORF">CNMCM5623_002117</name>
</gene>
<name>A0A8H6QBG8_9EURO</name>
<keyword evidence="3" id="KW-0805">Transcription regulation</keyword>
<dbReference type="CDD" id="cd00067">
    <property type="entry name" value="GAL4"/>
    <property type="match status" value="1"/>
</dbReference>
<dbReference type="GO" id="GO:0003677">
    <property type="term" value="F:DNA binding"/>
    <property type="evidence" value="ECO:0007669"/>
    <property type="project" value="UniProtKB-KW"/>
</dbReference>
<accession>A0A8H6QBG8</accession>
<keyword evidence="6" id="KW-0539">Nucleus</keyword>
<dbReference type="FunFam" id="4.10.240.10:FF:000031">
    <property type="entry name" value="C6 transcription factor, putative"/>
    <property type="match status" value="1"/>
</dbReference>
<comment type="caution">
    <text evidence="11">The sequence shown here is derived from an EMBL/GenBank/DDBJ whole genome shotgun (WGS) entry which is preliminary data.</text>
</comment>
<feature type="region of interest" description="Disordered" evidence="9">
    <location>
        <begin position="69"/>
        <end position="149"/>
    </location>
</feature>
<sequence>MDPAESGDAQPTSTNTAGTLEDASNAAKRRWRRNRIACDSCHSRRVRCDRAFPCSRCLRSEIHCEFTRERRKRGRIARSKQMAAATNGGSMEKLSKAVNGQPPVPAPVPADTAPTPVPNHASPTTTFQHRSPATNEVTVSAHNRDQTGM</sequence>
<reference evidence="11" key="1">
    <citation type="submission" date="2020-06" db="EMBL/GenBank/DDBJ databases">
        <title>Draft genome sequences of strains closely related to Aspergillus parafelis and Aspergillus hiratsukae.</title>
        <authorList>
            <person name="Dos Santos R.A.C."/>
            <person name="Rivero-Menendez O."/>
            <person name="Steenwyk J.L."/>
            <person name="Mead M.E."/>
            <person name="Goldman G.H."/>
            <person name="Alastruey-Izquierdo A."/>
            <person name="Rokas A."/>
        </authorList>
    </citation>
    <scope>NUCLEOTIDE SEQUENCE</scope>
    <source>
        <strain evidence="11">CNM-CM5623</strain>
    </source>
</reference>
<keyword evidence="2" id="KW-0862">Zinc</keyword>
<dbReference type="SMART" id="SM00066">
    <property type="entry name" value="GAL4"/>
    <property type="match status" value="1"/>
</dbReference>
<dbReference type="PROSITE" id="PS00463">
    <property type="entry name" value="ZN2_CY6_FUNGAL_1"/>
    <property type="match status" value="1"/>
</dbReference>
<evidence type="ECO:0000256" key="9">
    <source>
        <dbReference type="SAM" id="MobiDB-lite"/>
    </source>
</evidence>
<evidence type="ECO:0000313" key="11">
    <source>
        <dbReference type="EMBL" id="KAF7169354.1"/>
    </source>
</evidence>
<evidence type="ECO:0000256" key="3">
    <source>
        <dbReference type="ARBA" id="ARBA00023015"/>
    </source>
</evidence>
<evidence type="ECO:0000256" key="1">
    <source>
        <dbReference type="ARBA" id="ARBA00022723"/>
    </source>
</evidence>
<dbReference type="PANTHER" id="PTHR47663:SF2">
    <property type="entry name" value="ARABINOLYTIC TRANSCRIPTIONAL ACTIVATOR ARAR-RELATED"/>
    <property type="match status" value="1"/>
</dbReference>
<dbReference type="PANTHER" id="PTHR47663">
    <property type="entry name" value="XYLANOLYTIC TRANSCRIPTIONAL ACTIVATOR XLNR-RELATED"/>
    <property type="match status" value="1"/>
</dbReference>
<comment type="function">
    <text evidence="7">Transcriptional activator of the arabinanolytic system. Involved in the regulation of extracellular arabinanolytic genes and in the regulation of the intracellular activities of L-arabinose catabolic genes in the pentose catabolic pathway (PCP) in response to the presence of L-arabinose.</text>
</comment>
<dbReference type="Gene3D" id="4.10.240.10">
    <property type="entry name" value="Zn(2)-C6 fungal-type DNA-binding domain"/>
    <property type="match status" value="1"/>
</dbReference>
<dbReference type="GO" id="GO:0000981">
    <property type="term" value="F:DNA-binding transcription factor activity, RNA polymerase II-specific"/>
    <property type="evidence" value="ECO:0007669"/>
    <property type="project" value="InterPro"/>
</dbReference>
<dbReference type="AlphaFoldDB" id="A0A8H6QBG8"/>
<dbReference type="Proteomes" id="UP000654922">
    <property type="component" value="Unassembled WGS sequence"/>
</dbReference>
<dbReference type="InterPro" id="IPR051439">
    <property type="entry name" value="XlnR/Xlr1"/>
</dbReference>
<evidence type="ECO:0000256" key="2">
    <source>
        <dbReference type="ARBA" id="ARBA00022833"/>
    </source>
</evidence>
<evidence type="ECO:0000313" key="12">
    <source>
        <dbReference type="Proteomes" id="UP000654922"/>
    </source>
</evidence>
<feature type="compositionally biased region" description="Basic residues" evidence="9">
    <location>
        <begin position="69"/>
        <end position="78"/>
    </location>
</feature>
<protein>
    <recommendedName>
        <fullName evidence="10">Zn(2)-C6 fungal-type domain-containing protein</fullName>
    </recommendedName>
</protein>
<dbReference type="PROSITE" id="PS50048">
    <property type="entry name" value="ZN2_CY6_FUNGAL_2"/>
    <property type="match status" value="1"/>
</dbReference>
<keyword evidence="4" id="KW-0238">DNA-binding</keyword>
<keyword evidence="1" id="KW-0479">Metal-binding</keyword>
<evidence type="ECO:0000256" key="5">
    <source>
        <dbReference type="ARBA" id="ARBA00023163"/>
    </source>
</evidence>
<proteinExistence type="inferred from homology"/>
<keyword evidence="5" id="KW-0804">Transcription</keyword>
<dbReference type="GO" id="GO:0008270">
    <property type="term" value="F:zinc ion binding"/>
    <property type="evidence" value="ECO:0007669"/>
    <property type="project" value="InterPro"/>
</dbReference>
<evidence type="ECO:0000256" key="6">
    <source>
        <dbReference type="ARBA" id="ARBA00023242"/>
    </source>
</evidence>
<feature type="compositionally biased region" description="Polar residues" evidence="9">
    <location>
        <begin position="9"/>
        <end position="18"/>
    </location>
</feature>
<dbReference type="InterPro" id="IPR036864">
    <property type="entry name" value="Zn2-C6_fun-type_DNA-bd_sf"/>
</dbReference>
<dbReference type="SUPFAM" id="SSF57701">
    <property type="entry name" value="Zn2/Cys6 DNA-binding domain"/>
    <property type="match status" value="1"/>
</dbReference>
<dbReference type="InterPro" id="IPR001138">
    <property type="entry name" value="Zn2Cys6_DnaBD"/>
</dbReference>
<comment type="similarity">
    <text evidence="8">Belongs to the xlnR/xlr1 family. araR subfamily.</text>
</comment>
<evidence type="ECO:0000256" key="7">
    <source>
        <dbReference type="ARBA" id="ARBA00055903"/>
    </source>
</evidence>
<dbReference type="EMBL" id="JACBAE010001243">
    <property type="protein sequence ID" value="KAF7169354.1"/>
    <property type="molecule type" value="Genomic_DNA"/>
</dbReference>
<feature type="domain" description="Zn(2)-C6 fungal-type" evidence="10">
    <location>
        <begin position="37"/>
        <end position="66"/>
    </location>
</feature>
<dbReference type="Pfam" id="PF00172">
    <property type="entry name" value="Zn_clus"/>
    <property type="match status" value="1"/>
</dbReference>
<organism evidence="11 12">
    <name type="scientific">Aspergillus felis</name>
    <dbReference type="NCBI Taxonomy" id="1287682"/>
    <lineage>
        <taxon>Eukaryota</taxon>
        <taxon>Fungi</taxon>
        <taxon>Dikarya</taxon>
        <taxon>Ascomycota</taxon>
        <taxon>Pezizomycotina</taxon>
        <taxon>Eurotiomycetes</taxon>
        <taxon>Eurotiomycetidae</taxon>
        <taxon>Eurotiales</taxon>
        <taxon>Aspergillaceae</taxon>
        <taxon>Aspergillus</taxon>
        <taxon>Aspergillus subgen. Fumigati</taxon>
    </lineage>
</organism>